<dbReference type="Proteomes" id="UP000076420">
    <property type="component" value="Unassembled WGS sequence"/>
</dbReference>
<gene>
    <name evidence="2" type="primary">106073727</name>
</gene>
<evidence type="ECO:0000313" key="2">
    <source>
        <dbReference type="EnsemblMetazoa" id="BGLB029147-PA"/>
    </source>
</evidence>
<organism evidence="2 3">
    <name type="scientific">Biomphalaria glabrata</name>
    <name type="common">Bloodfluke planorb</name>
    <name type="synonym">Freshwater snail</name>
    <dbReference type="NCBI Taxonomy" id="6526"/>
    <lineage>
        <taxon>Eukaryota</taxon>
        <taxon>Metazoa</taxon>
        <taxon>Spiralia</taxon>
        <taxon>Lophotrochozoa</taxon>
        <taxon>Mollusca</taxon>
        <taxon>Gastropoda</taxon>
        <taxon>Heterobranchia</taxon>
        <taxon>Euthyneura</taxon>
        <taxon>Panpulmonata</taxon>
        <taxon>Hygrophila</taxon>
        <taxon>Lymnaeoidea</taxon>
        <taxon>Planorbidae</taxon>
        <taxon>Biomphalaria</taxon>
    </lineage>
</organism>
<dbReference type="VEuPathDB" id="VectorBase:BGLB029147"/>
<accession>A0A2C9LBF4</accession>
<sequence>MEVSAYTMVYGSRASVQSFCNRGFEPLMPKLKWSLMMMMVYRQRMCLALLDFLCTISVFFFQIVQCQNGFCKNVGMFQSVTLDCEQEATSTDRFILWRYLNGSGSAETGAVNCFFNETCSVIDSSLFAVTDLSSSTRAKTQLTMKNATADQSGWAITCYVLDFLKDLSVSLNFNLLVYKSPTVECTSRITNSTTVKFSCIVLDVYPKRILCRFSCDNSEHQNISMQVTDYSTYSQSNFSCQHSLPLKSYDCKVSVLAIETLNDCNYSFELYNVSSYVAETVPNLNVNISKHTQHLETADFGLDKSYLISIAVAIVVIPVSICTLYMVIRQRRRNFTHYNSRSITPVPQYIQQNTSHDLVSADNTTYSSDDCEEWCIDDVSNIYSNIVSEHDLNENDRMDEPSTLPFQVDNADGNAEINAFSMDRSFSAPPPVPHTSLKNVQAASRTKSLGQCCSRSRELIEENTQLLKINCDHAIAKPSSRYQKINSVVETSHREFSKPLIKDFDRQYGHENSRSISSLSDCSCQRVAPKQSRDQGKNSYNCLDVSNRSVNKHCRRKHTIQERDASKRQQEIVFNKRFGHYKQKRRPCQHNDHRSSGQYSAVDVSETCCSPHRVQIMPVKDHCCQCSEFQRQERQRESTHVIGRHRHRNATNNENDHPCRHRKYPDENFYGPISKDGGKCFHEHISSADLARLRSDDEYTDNDHYPLDNSDIYPVYIQKPPLKRDTGQVGSNITFKDNTQCRSDDHERITISGHDARQFSKTVKHSESGHSGHCCEEQAQLYIDPCLSQSSNARSSSSESNAYTAYNSREEVSISEQTDLLHCSPNVS</sequence>
<evidence type="ECO:0000256" key="1">
    <source>
        <dbReference type="SAM" id="Phobius"/>
    </source>
</evidence>
<name>A0A2C9LBF4_BIOGL</name>
<dbReference type="OrthoDB" id="10288594at2759"/>
<keyword evidence="1" id="KW-0812">Transmembrane</keyword>
<dbReference type="AlphaFoldDB" id="A0A2C9LBF4"/>
<proteinExistence type="predicted"/>
<dbReference type="VEuPathDB" id="VectorBase:BGLAX_029183"/>
<reference evidence="2" key="1">
    <citation type="submission" date="2020-05" db="UniProtKB">
        <authorList>
            <consortium name="EnsemblMetazoa"/>
        </authorList>
    </citation>
    <scope>IDENTIFICATION</scope>
    <source>
        <strain evidence="2">BB02</strain>
    </source>
</reference>
<dbReference type="KEGG" id="bgt:106073727"/>
<feature type="transmembrane region" description="Helical" evidence="1">
    <location>
        <begin position="306"/>
        <end position="328"/>
    </location>
</feature>
<dbReference type="EnsemblMetazoa" id="BGLB029147-RA">
    <property type="protein sequence ID" value="BGLB029147-PA"/>
    <property type="gene ID" value="BGLB029147"/>
</dbReference>
<keyword evidence="1" id="KW-1133">Transmembrane helix</keyword>
<evidence type="ECO:0000313" key="3">
    <source>
        <dbReference type="Proteomes" id="UP000076420"/>
    </source>
</evidence>
<protein>
    <submittedName>
        <fullName evidence="2">Uncharacterized protein</fullName>
    </submittedName>
</protein>
<keyword evidence="1" id="KW-0472">Membrane</keyword>